<dbReference type="PANTHER" id="PTHR37984:SF5">
    <property type="entry name" value="PROTEIN NYNRIN-LIKE"/>
    <property type="match status" value="1"/>
</dbReference>
<reference evidence="3" key="1">
    <citation type="submission" date="2020-08" db="EMBL/GenBank/DDBJ databases">
        <title>Plant Genome Project.</title>
        <authorList>
            <person name="Zhang R.-G."/>
        </authorList>
    </citation>
    <scope>NUCLEOTIDE SEQUENCE</scope>
    <source>
        <strain evidence="3">WSP0</strain>
        <tissue evidence="3">Leaf</tissue>
    </source>
</reference>
<dbReference type="FunFam" id="3.30.70.270:FF:000020">
    <property type="entry name" value="Transposon Tf2-6 polyprotein-like Protein"/>
    <property type="match status" value="1"/>
</dbReference>
<dbReference type="InterPro" id="IPR043128">
    <property type="entry name" value="Rev_trsase/Diguanyl_cyclase"/>
</dbReference>
<dbReference type="Proteomes" id="UP000823749">
    <property type="component" value="Chromosome 2"/>
</dbReference>
<sequence>MPSPHSQKSLKRFLGKVSYLRRFIPALAEIVAPFGDILKGKAPFQWTATHQEAFEKIKIVLASPQTMVAPQAGKPLILYLTSTPRSIRALLVQEIDGLERLIYYISRKVHRAEERYTPIECHFLALVLQHRSCVIIFCLFLYRLSQSAIPSGICCHN</sequence>
<protein>
    <recommendedName>
        <fullName evidence="2">Reverse transcriptase/retrotransposon-derived protein RNase H-like domain-containing protein</fullName>
    </recommendedName>
</protein>
<accession>A0AAV6L881</accession>
<dbReference type="PANTHER" id="PTHR37984">
    <property type="entry name" value="PROTEIN CBG26694"/>
    <property type="match status" value="1"/>
</dbReference>
<dbReference type="Gene3D" id="3.30.70.270">
    <property type="match status" value="1"/>
</dbReference>
<evidence type="ECO:0000313" key="3">
    <source>
        <dbReference type="EMBL" id="KAG5561250.1"/>
    </source>
</evidence>
<dbReference type="SUPFAM" id="SSF56672">
    <property type="entry name" value="DNA/RNA polymerases"/>
    <property type="match status" value="1"/>
</dbReference>
<dbReference type="InterPro" id="IPR050951">
    <property type="entry name" value="Retrovirus_Pol_polyprotein"/>
</dbReference>
<keyword evidence="1" id="KW-0511">Multifunctional enzyme</keyword>
<feature type="domain" description="Reverse transcriptase/retrotransposon-derived protein RNase H-like" evidence="2">
    <location>
        <begin position="46"/>
        <end position="128"/>
    </location>
</feature>
<dbReference type="EMBL" id="JACTNZ010000002">
    <property type="protein sequence ID" value="KAG5561250.1"/>
    <property type="molecule type" value="Genomic_DNA"/>
</dbReference>
<gene>
    <name evidence="3" type="ORF">RHGRI_004321</name>
</gene>
<dbReference type="InterPro" id="IPR043502">
    <property type="entry name" value="DNA/RNA_pol_sf"/>
</dbReference>
<keyword evidence="4" id="KW-1185">Reference proteome</keyword>
<comment type="caution">
    <text evidence="3">The sequence shown here is derived from an EMBL/GenBank/DDBJ whole genome shotgun (WGS) entry which is preliminary data.</text>
</comment>
<evidence type="ECO:0000259" key="2">
    <source>
        <dbReference type="Pfam" id="PF17919"/>
    </source>
</evidence>
<dbReference type="GO" id="GO:0003824">
    <property type="term" value="F:catalytic activity"/>
    <property type="evidence" value="ECO:0007669"/>
    <property type="project" value="UniProtKB-KW"/>
</dbReference>
<name>A0AAV6L881_9ERIC</name>
<dbReference type="InterPro" id="IPR041577">
    <property type="entry name" value="RT_RNaseH_2"/>
</dbReference>
<evidence type="ECO:0000256" key="1">
    <source>
        <dbReference type="ARBA" id="ARBA00023268"/>
    </source>
</evidence>
<organism evidence="3 4">
    <name type="scientific">Rhododendron griersonianum</name>
    <dbReference type="NCBI Taxonomy" id="479676"/>
    <lineage>
        <taxon>Eukaryota</taxon>
        <taxon>Viridiplantae</taxon>
        <taxon>Streptophyta</taxon>
        <taxon>Embryophyta</taxon>
        <taxon>Tracheophyta</taxon>
        <taxon>Spermatophyta</taxon>
        <taxon>Magnoliopsida</taxon>
        <taxon>eudicotyledons</taxon>
        <taxon>Gunneridae</taxon>
        <taxon>Pentapetalae</taxon>
        <taxon>asterids</taxon>
        <taxon>Ericales</taxon>
        <taxon>Ericaceae</taxon>
        <taxon>Ericoideae</taxon>
        <taxon>Rhodoreae</taxon>
        <taxon>Rhododendron</taxon>
    </lineage>
</organism>
<proteinExistence type="predicted"/>
<dbReference type="AlphaFoldDB" id="A0AAV6L881"/>
<evidence type="ECO:0000313" key="4">
    <source>
        <dbReference type="Proteomes" id="UP000823749"/>
    </source>
</evidence>
<dbReference type="Pfam" id="PF17919">
    <property type="entry name" value="RT_RNaseH_2"/>
    <property type="match status" value="1"/>
</dbReference>